<dbReference type="AlphaFoldDB" id="A0A132A6X9"/>
<reference evidence="4" key="2">
    <citation type="journal article" date="2020" name="PLoS Negl. Trop. Dis.">
        <title>High-quality nuclear genome for Sarcoptes scabiei-A critical resource for a neglected parasite.</title>
        <authorList>
            <person name="Korhonen P.K."/>
            <person name="Gasser R.B."/>
            <person name="Ma G."/>
            <person name="Wang T."/>
            <person name="Stroehlein A.J."/>
            <person name="Young N.D."/>
            <person name="Ang C.S."/>
            <person name="Fernando D.D."/>
            <person name="Lu H.C."/>
            <person name="Taylor S."/>
            <person name="Reynolds S.L."/>
            <person name="Mofiz E."/>
            <person name="Najaraj S.H."/>
            <person name="Gowda H."/>
            <person name="Madugundu A."/>
            <person name="Renuse S."/>
            <person name="Holt D."/>
            <person name="Pandey A."/>
            <person name="Papenfuss A.T."/>
            <person name="Fischer K."/>
        </authorList>
    </citation>
    <scope>NUCLEOTIDE SEQUENCE [LARGE SCALE GENOMIC DNA]</scope>
</reference>
<reference evidence="3" key="4">
    <citation type="submission" date="2022-06" db="UniProtKB">
        <authorList>
            <consortium name="EnsemblMetazoa"/>
        </authorList>
    </citation>
    <scope>IDENTIFICATION</scope>
</reference>
<dbReference type="GO" id="GO:0019509">
    <property type="term" value="P:L-methionine salvage from methylthioadenosine"/>
    <property type="evidence" value="ECO:0007669"/>
    <property type="project" value="TreeGrafter"/>
</dbReference>
<evidence type="ECO:0000313" key="5">
    <source>
        <dbReference type="Proteomes" id="UP000616769"/>
    </source>
</evidence>
<dbReference type="SUPFAM" id="SSF56784">
    <property type="entry name" value="HAD-like"/>
    <property type="match status" value="1"/>
</dbReference>
<dbReference type="Proteomes" id="UP000616769">
    <property type="component" value="Unassembled WGS sequence"/>
</dbReference>
<dbReference type="InterPro" id="IPR036412">
    <property type="entry name" value="HAD-like_sf"/>
</dbReference>
<dbReference type="PANTHER" id="PTHR20371">
    <property type="entry name" value="ENOLASE-PHOSPHATASE E1"/>
    <property type="match status" value="1"/>
</dbReference>
<dbReference type="InterPro" id="IPR023214">
    <property type="entry name" value="HAD_sf"/>
</dbReference>
<dbReference type="PANTHER" id="PTHR20371:SF1">
    <property type="entry name" value="ENOLASE-PHOSPHATASE E1"/>
    <property type="match status" value="1"/>
</dbReference>
<protein>
    <submittedName>
        <fullName evidence="1">Enolase-phosphatase E1</fullName>
    </submittedName>
</protein>
<dbReference type="GO" id="GO:0043874">
    <property type="term" value="F:acireductone synthase activity"/>
    <property type="evidence" value="ECO:0007669"/>
    <property type="project" value="TreeGrafter"/>
</dbReference>
<sequence length="259" mass="30042">MPQIRLHRPNAILFDVTGSASNTTFVNRFLIHYLRNSVQNFIGNNWGHPQIEQDIKLLRLEARKNPEWPQIPESEDILTIQQSMNNLVGYLIDKNIDSLPFSMFRFHVWFDGYEKGLLKTPIYSDVAIQMKKWRCDYDIKLYVLSHGWAEANKVFMSNTNNGDMSLLIDDYFDTSMGLLHESKTYENVLKRIQQSPCNVIFLTKSASAAKAALIAGIFPILVLTHKRMYDMLSEVDKRNMAIVRTMNEIEFEAINPDHH</sequence>
<evidence type="ECO:0000313" key="4">
    <source>
        <dbReference type="Proteomes" id="UP000070412"/>
    </source>
</evidence>
<evidence type="ECO:0000313" key="3">
    <source>
        <dbReference type="EnsemblMetazoa" id="KAF7494099.1"/>
    </source>
</evidence>
<evidence type="ECO:0000313" key="2">
    <source>
        <dbReference type="EMBL" id="KPM06704.1"/>
    </source>
</evidence>
<dbReference type="OrthoDB" id="272500at2759"/>
<dbReference type="EMBL" id="WVUK01000054">
    <property type="protein sequence ID" value="KAF7494099.1"/>
    <property type="molecule type" value="Genomic_DNA"/>
</dbReference>
<keyword evidence="4" id="KW-1185">Reference proteome</keyword>
<dbReference type="EnsemblMetazoa" id="SSS_6574s_mrna">
    <property type="protein sequence ID" value="KAF7494099.1"/>
    <property type="gene ID" value="SSS_6574"/>
</dbReference>
<dbReference type="Proteomes" id="UP000070412">
    <property type="component" value="Unassembled WGS sequence"/>
</dbReference>
<accession>A0A132A6X9</accession>
<reference evidence="1" key="3">
    <citation type="submission" date="2020-01" db="EMBL/GenBank/DDBJ databases">
        <authorList>
            <person name="Korhonen P.K.K."/>
            <person name="Guangxu M.G."/>
            <person name="Wang T.W."/>
            <person name="Stroehlein A.J.S."/>
            <person name="Young N.D."/>
            <person name="Ang C.-S.A."/>
            <person name="Fernando D.W.F."/>
            <person name="Lu H.L."/>
            <person name="Taylor S.T."/>
            <person name="Ehtesham M.E.M."/>
            <person name="Najaraj S.H.N."/>
            <person name="Harsha G.H.G."/>
            <person name="Madugundu A.M."/>
            <person name="Renuse S.R."/>
            <person name="Holt D.H."/>
            <person name="Pandey A.P."/>
            <person name="Papenfuss A.P."/>
            <person name="Gasser R.B.G."/>
            <person name="Fischer K.F."/>
        </authorList>
    </citation>
    <scope>NUCLEOTIDE SEQUENCE</scope>
    <source>
        <strain evidence="1">SSS_KF_BRIS2020</strain>
    </source>
</reference>
<dbReference type="EMBL" id="JXLN01011054">
    <property type="protein sequence ID" value="KPM06704.1"/>
    <property type="molecule type" value="Genomic_DNA"/>
</dbReference>
<gene>
    <name evidence="2" type="ORF">QR98_0051820</name>
    <name evidence="1" type="ORF">SSS_6574</name>
</gene>
<reference evidence="2 5" key="1">
    <citation type="journal article" date="2015" name="Parasit. Vectors">
        <title>Draft genome of the scabies mite.</title>
        <authorList>
            <person name="Rider S.D.Jr."/>
            <person name="Morgan M.S."/>
            <person name="Arlian L.G."/>
        </authorList>
    </citation>
    <scope>NUCLEOTIDE SEQUENCE [LARGE SCALE GENOMIC DNA]</scope>
    <source>
        <strain evidence="2">Arlian Lab</strain>
    </source>
</reference>
<dbReference type="OMA" id="DIAMIRI"/>
<dbReference type="Gene3D" id="3.40.50.1000">
    <property type="entry name" value="HAD superfamily/HAD-like"/>
    <property type="match status" value="1"/>
</dbReference>
<name>A0A132A6X9_SARSC</name>
<proteinExistence type="predicted"/>
<dbReference type="VEuPathDB" id="VectorBase:SSCA003641"/>
<organism evidence="2 5">
    <name type="scientific">Sarcoptes scabiei</name>
    <name type="common">Itch mite</name>
    <name type="synonym">Acarus scabiei</name>
    <dbReference type="NCBI Taxonomy" id="52283"/>
    <lineage>
        <taxon>Eukaryota</taxon>
        <taxon>Metazoa</taxon>
        <taxon>Ecdysozoa</taxon>
        <taxon>Arthropoda</taxon>
        <taxon>Chelicerata</taxon>
        <taxon>Arachnida</taxon>
        <taxon>Acari</taxon>
        <taxon>Acariformes</taxon>
        <taxon>Sarcoptiformes</taxon>
        <taxon>Astigmata</taxon>
        <taxon>Psoroptidia</taxon>
        <taxon>Sarcoptoidea</taxon>
        <taxon>Sarcoptidae</taxon>
        <taxon>Sarcoptinae</taxon>
        <taxon>Sarcoptes</taxon>
    </lineage>
</organism>
<evidence type="ECO:0000313" key="1">
    <source>
        <dbReference type="EMBL" id="KAF7494099.1"/>
    </source>
</evidence>